<dbReference type="PROSITE" id="PS00217">
    <property type="entry name" value="SUGAR_TRANSPORT_2"/>
    <property type="match status" value="1"/>
</dbReference>
<feature type="transmembrane region" description="Helical" evidence="6">
    <location>
        <begin position="415"/>
        <end position="436"/>
    </location>
</feature>
<feature type="transmembrane region" description="Helical" evidence="6">
    <location>
        <begin position="254"/>
        <end position="283"/>
    </location>
</feature>
<reference evidence="9" key="1">
    <citation type="submission" date="2023-07" db="EMBL/GenBank/DDBJ databases">
        <title>Whole genome shotgun sequence of Streptomyces achromogenes subsp. rubradiris NBRC 14000.</title>
        <authorList>
            <person name="Komaki H."/>
            <person name="Tamura T."/>
        </authorList>
    </citation>
    <scope>NUCLEOTIDE SEQUENCE [LARGE SCALE GENOMIC DNA]</scope>
    <source>
        <strain evidence="9">NBRC 14000</strain>
    </source>
</reference>
<dbReference type="InterPro" id="IPR036259">
    <property type="entry name" value="MFS_trans_sf"/>
</dbReference>
<dbReference type="RefSeq" id="WP_189999636.1">
    <property type="nucleotide sequence ID" value="NZ_BNCB01000031.1"/>
</dbReference>
<evidence type="ECO:0000256" key="6">
    <source>
        <dbReference type="SAM" id="Phobius"/>
    </source>
</evidence>
<dbReference type="Proteomes" id="UP000646738">
    <property type="component" value="Unassembled WGS sequence"/>
</dbReference>
<dbReference type="PANTHER" id="PTHR48022">
    <property type="entry name" value="PLASTIDIC GLUCOSE TRANSPORTER 4"/>
    <property type="match status" value="1"/>
</dbReference>
<feature type="transmembrane region" description="Helical" evidence="6">
    <location>
        <begin position="96"/>
        <end position="115"/>
    </location>
</feature>
<feature type="transmembrane region" description="Helical" evidence="6">
    <location>
        <begin position="347"/>
        <end position="371"/>
    </location>
</feature>
<dbReference type="InterPro" id="IPR050360">
    <property type="entry name" value="MFS_Sugar_Transporters"/>
</dbReference>
<keyword evidence="3 6" id="KW-0812">Transmembrane</keyword>
<evidence type="ECO:0000256" key="1">
    <source>
        <dbReference type="ARBA" id="ARBA00004651"/>
    </source>
</evidence>
<dbReference type="PROSITE" id="PS50850">
    <property type="entry name" value="MFS"/>
    <property type="match status" value="1"/>
</dbReference>
<feature type="transmembrane region" description="Helical" evidence="6">
    <location>
        <begin position="121"/>
        <end position="142"/>
    </location>
</feature>
<feature type="transmembrane region" description="Helical" evidence="6">
    <location>
        <begin position="383"/>
        <end position="403"/>
    </location>
</feature>
<keyword evidence="9" id="KW-1185">Reference proteome</keyword>
<feature type="transmembrane region" description="Helical" evidence="6">
    <location>
        <begin position="154"/>
        <end position="176"/>
    </location>
</feature>
<accession>A0ABQ3R8T2</accession>
<evidence type="ECO:0000259" key="7">
    <source>
        <dbReference type="PROSITE" id="PS50850"/>
    </source>
</evidence>
<sequence length="453" mass="48133">MTSTSQEHDAAPAPPSAQPGVRAAFTRVWTPRLVAFGEFIDGYDLLVMGAALLFLKPAFALTSFEVGWLGAIAFIGTAVGLVVFGDLSDRFGRKVIFVVNLVFFVVASVASAFVTEVWQLMIARFLIGVAVGMDIPTSHAFLAEIAPKARRGRVAGSLPNLMWLGGAMTSVVIALALRPLTGQDTWRWLFGLAAVPALGVLIARQFLPESPRWLKAQGRHEDAKAVFEALGVEEPGTAVAHGTRSYRDLFTRRAAIRLAAVTCFFALQSFGGAVATVAGPLVIESTGIGTGNSLYFSLAGFAVGFVAVALGATVIDRINRRALGIRACLGVFAAGVVLGLFGGRSSVVLLIAYVAYSFLTWFGPGVLAWVWSSEAFPTQVRGLGSGIAQAVTRLMIALNVVLVPTLLDRFGLRTIVLYACSYLVCALIVALSPFLATSGRELEEIHAQRPVKT</sequence>
<dbReference type="EMBL" id="BNEA01000007">
    <property type="protein sequence ID" value="GHI52248.1"/>
    <property type="molecule type" value="Genomic_DNA"/>
</dbReference>
<dbReference type="InterPro" id="IPR005828">
    <property type="entry name" value="MFS_sugar_transport-like"/>
</dbReference>
<dbReference type="InterPro" id="IPR005829">
    <property type="entry name" value="Sugar_transporter_CS"/>
</dbReference>
<evidence type="ECO:0000256" key="2">
    <source>
        <dbReference type="ARBA" id="ARBA00010992"/>
    </source>
</evidence>
<evidence type="ECO:0000313" key="9">
    <source>
        <dbReference type="Proteomes" id="UP000646738"/>
    </source>
</evidence>
<evidence type="ECO:0000256" key="5">
    <source>
        <dbReference type="ARBA" id="ARBA00023136"/>
    </source>
</evidence>
<organism evidence="8 9">
    <name type="scientific">Streptomyces rubradiris</name>
    <name type="common">Streptomyces achromogenes subsp. rubradiris</name>
    <dbReference type="NCBI Taxonomy" id="285531"/>
    <lineage>
        <taxon>Bacteria</taxon>
        <taxon>Bacillati</taxon>
        <taxon>Actinomycetota</taxon>
        <taxon>Actinomycetes</taxon>
        <taxon>Kitasatosporales</taxon>
        <taxon>Streptomycetaceae</taxon>
        <taxon>Streptomyces</taxon>
    </lineage>
</organism>
<feature type="transmembrane region" description="Helical" evidence="6">
    <location>
        <begin position="188"/>
        <end position="207"/>
    </location>
</feature>
<dbReference type="InterPro" id="IPR020846">
    <property type="entry name" value="MFS_dom"/>
</dbReference>
<name>A0ABQ3R8T2_STRRR</name>
<feature type="transmembrane region" description="Helical" evidence="6">
    <location>
        <begin position="42"/>
        <end position="60"/>
    </location>
</feature>
<comment type="similarity">
    <text evidence="2">Belongs to the major facilitator superfamily. Sugar transporter (TC 2.A.1.1) family.</text>
</comment>
<feature type="transmembrane region" description="Helical" evidence="6">
    <location>
        <begin position="66"/>
        <end position="84"/>
    </location>
</feature>
<proteinExistence type="inferred from homology"/>
<gene>
    <name evidence="8" type="ORF">Srubr_20940</name>
</gene>
<protein>
    <submittedName>
        <fullName evidence="8">MFS transporter</fullName>
    </submittedName>
</protein>
<evidence type="ECO:0000256" key="3">
    <source>
        <dbReference type="ARBA" id="ARBA00022692"/>
    </source>
</evidence>
<feature type="transmembrane region" description="Helical" evidence="6">
    <location>
        <begin position="295"/>
        <end position="315"/>
    </location>
</feature>
<comment type="subcellular location">
    <subcellularLocation>
        <location evidence="1">Cell membrane</location>
        <topology evidence="1">Multi-pass membrane protein</topology>
    </subcellularLocation>
</comment>
<keyword evidence="5 6" id="KW-0472">Membrane</keyword>
<evidence type="ECO:0000313" key="8">
    <source>
        <dbReference type="EMBL" id="GHI52248.1"/>
    </source>
</evidence>
<feature type="domain" description="Major facilitator superfamily (MFS) profile" evidence="7">
    <location>
        <begin position="30"/>
        <end position="437"/>
    </location>
</feature>
<dbReference type="Gene3D" id="1.20.1250.20">
    <property type="entry name" value="MFS general substrate transporter like domains"/>
    <property type="match status" value="1"/>
</dbReference>
<dbReference type="SUPFAM" id="SSF103473">
    <property type="entry name" value="MFS general substrate transporter"/>
    <property type="match status" value="1"/>
</dbReference>
<comment type="caution">
    <text evidence="8">The sequence shown here is derived from an EMBL/GenBank/DDBJ whole genome shotgun (WGS) entry which is preliminary data.</text>
</comment>
<dbReference type="Pfam" id="PF00083">
    <property type="entry name" value="Sugar_tr"/>
    <property type="match status" value="1"/>
</dbReference>
<keyword evidence="4 6" id="KW-1133">Transmembrane helix</keyword>
<evidence type="ECO:0000256" key="4">
    <source>
        <dbReference type="ARBA" id="ARBA00022989"/>
    </source>
</evidence>
<dbReference type="PANTHER" id="PTHR48022:SF2">
    <property type="entry name" value="PLASTIDIC GLUCOSE TRANSPORTER 4"/>
    <property type="match status" value="1"/>
</dbReference>
<feature type="transmembrane region" description="Helical" evidence="6">
    <location>
        <begin position="322"/>
        <end position="341"/>
    </location>
</feature>